<feature type="compositionally biased region" description="Pro residues" evidence="1">
    <location>
        <begin position="202"/>
        <end position="212"/>
    </location>
</feature>
<reference evidence="2" key="1">
    <citation type="submission" date="2025-08" db="UniProtKB">
        <authorList>
            <consortium name="Ensembl"/>
        </authorList>
    </citation>
    <scope>IDENTIFICATION</scope>
</reference>
<feature type="compositionally biased region" description="Polar residues" evidence="1">
    <location>
        <begin position="172"/>
        <end position="183"/>
    </location>
</feature>
<dbReference type="Ensembl" id="ENSACOT00000006220.1">
    <property type="protein sequence ID" value="ENSACOP00000006005.1"/>
    <property type="gene ID" value="ENSACOG00000004201.1"/>
</dbReference>
<accession>A0A8B9F7N7</accession>
<feature type="region of interest" description="Disordered" evidence="1">
    <location>
        <begin position="169"/>
        <end position="216"/>
    </location>
</feature>
<proteinExistence type="predicted"/>
<reference evidence="2" key="2">
    <citation type="submission" date="2025-09" db="UniProtKB">
        <authorList>
            <consortium name="Ensembl"/>
        </authorList>
    </citation>
    <scope>IDENTIFICATION</scope>
</reference>
<evidence type="ECO:0000256" key="1">
    <source>
        <dbReference type="SAM" id="MobiDB-lite"/>
    </source>
</evidence>
<evidence type="ECO:0000313" key="3">
    <source>
        <dbReference type="Proteomes" id="UP000694522"/>
    </source>
</evidence>
<organism evidence="2 3">
    <name type="scientific">Amazona collaria</name>
    <name type="common">yellow-billed parrot</name>
    <dbReference type="NCBI Taxonomy" id="241587"/>
    <lineage>
        <taxon>Eukaryota</taxon>
        <taxon>Metazoa</taxon>
        <taxon>Chordata</taxon>
        <taxon>Craniata</taxon>
        <taxon>Vertebrata</taxon>
        <taxon>Euteleostomi</taxon>
        <taxon>Archelosauria</taxon>
        <taxon>Archosauria</taxon>
        <taxon>Dinosauria</taxon>
        <taxon>Saurischia</taxon>
        <taxon>Theropoda</taxon>
        <taxon>Coelurosauria</taxon>
        <taxon>Aves</taxon>
        <taxon>Neognathae</taxon>
        <taxon>Neoaves</taxon>
        <taxon>Telluraves</taxon>
        <taxon>Australaves</taxon>
        <taxon>Psittaciformes</taxon>
        <taxon>Psittacidae</taxon>
        <taxon>Amazona</taxon>
    </lineage>
</organism>
<evidence type="ECO:0000313" key="2">
    <source>
        <dbReference type="Ensembl" id="ENSACOP00000006005.1"/>
    </source>
</evidence>
<protein>
    <submittedName>
        <fullName evidence="2">Uncharacterized protein</fullName>
    </submittedName>
</protein>
<dbReference type="Proteomes" id="UP000694522">
    <property type="component" value="Unplaced"/>
</dbReference>
<dbReference type="AlphaFoldDB" id="A0A8B9F7N7"/>
<name>A0A8B9F7N7_9PSIT</name>
<keyword evidence="3" id="KW-1185">Reference proteome</keyword>
<sequence>MELLRRTRQHMEEAVKEKIFMVQGTYPIICNVLQARGWVEKFSSTVRVGARLGQQQDTWNLLDEDDEGDSGDEQWEAPPEEDAHWYDEDLDGIHDIMVGDEDQGWCNDVNFRLLQDHQVVNHFNGIRAFTIKVRACRHQGRGAVVPVTFATLTSCGLQVTYGYQASCGAQAGGQNHSAPTAQVQPPPPGQLRSFFSSGSVPQAPPLPNPPLPRAQVALPQCGTSALPKAPLHQPQSHQGTCVHALGSRAMLQAGGTQQRLGAGRRAAMLKAMKEVTAS</sequence>